<organism evidence="3 4">
    <name type="scientific">[Clostridium] celerecrescens 18A</name>
    <dbReference type="NCBI Taxonomy" id="1286362"/>
    <lineage>
        <taxon>Bacteria</taxon>
        <taxon>Bacillati</taxon>
        <taxon>Bacillota</taxon>
        <taxon>Clostridia</taxon>
        <taxon>Lachnospirales</taxon>
        <taxon>Lachnospiraceae</taxon>
        <taxon>Lacrimispora</taxon>
    </lineage>
</organism>
<dbReference type="PIRSF" id="PIRSF014753">
    <property type="entry name" value="UCP014753"/>
    <property type="match status" value="1"/>
</dbReference>
<comment type="caution">
    <text evidence="3">The sequence shown here is derived from an EMBL/GenBank/DDBJ whole genome shotgun (WGS) entry which is preliminary data.</text>
</comment>
<evidence type="ECO:0000259" key="2">
    <source>
        <dbReference type="Pfam" id="PF20938"/>
    </source>
</evidence>
<dbReference type="Pfam" id="PF20938">
    <property type="entry name" value="DUF2264_C"/>
    <property type="match status" value="1"/>
</dbReference>
<dbReference type="InterPro" id="IPR049237">
    <property type="entry name" value="DUF2264_C"/>
</dbReference>
<feature type="domain" description="DUF2264" evidence="2">
    <location>
        <begin position="386"/>
        <end position="557"/>
    </location>
</feature>
<dbReference type="EMBL" id="PGET01000001">
    <property type="protein sequence ID" value="PJJ29565.1"/>
    <property type="molecule type" value="Genomic_DNA"/>
</dbReference>
<dbReference type="RefSeq" id="WP_100305941.1">
    <property type="nucleotide sequence ID" value="NZ_PGET01000001.1"/>
</dbReference>
<dbReference type="PANTHER" id="PTHR35339">
    <property type="entry name" value="LINALOOL DEHYDRATASE_ISOMERASE DOMAIN-CONTAINING PROTEIN"/>
    <property type="match status" value="1"/>
</dbReference>
<accession>A0A2M8Z7Y7</accession>
<reference evidence="3 4" key="1">
    <citation type="submission" date="2017-11" db="EMBL/GenBank/DDBJ databases">
        <title>Understudied soil microbes with underappreciated capabilities: Untangling the Clostridium saccharolyticum group.</title>
        <authorList>
            <person name="Leschine S."/>
        </authorList>
    </citation>
    <scope>NUCLEOTIDE SEQUENCE [LARGE SCALE GENOMIC DNA]</scope>
    <source>
        <strain evidence="3 4">18A</strain>
    </source>
</reference>
<evidence type="ECO:0008006" key="5">
    <source>
        <dbReference type="Google" id="ProtNLM"/>
    </source>
</evidence>
<proteinExistence type="predicted"/>
<dbReference type="InterPro" id="IPR049349">
    <property type="entry name" value="DUF2264_N"/>
</dbReference>
<gene>
    <name evidence="3" type="ORF">H171_3112</name>
</gene>
<dbReference type="InterPro" id="IPR016624">
    <property type="entry name" value="UCP014753"/>
</dbReference>
<evidence type="ECO:0000313" key="3">
    <source>
        <dbReference type="EMBL" id="PJJ29565.1"/>
    </source>
</evidence>
<evidence type="ECO:0000259" key="1">
    <source>
        <dbReference type="Pfam" id="PF10022"/>
    </source>
</evidence>
<sequence length="580" mass="66099">MRLKTKKDYQNLFIEMLNPLRVKFSTTGAGIRLSGAGAGYSQKVIEIEAIARPLWGLVPFWAGGGRDKMFEDAYRKGIAVGTDPESPEYWGDCEDCDQRFVEMAPMAFGLLLTPQMLWEPLEEAEKENFSSWLYQINNHELPKCNWYYFRILVNLALKAVGRPYSERQLRCDLDYLEECYLGDGWYVDGVSEQKDYYSAFAMQFYSLLYAVFAEGEDLTRCLRFKQRALEFSGDYIYWFDEYGRAIPYGRSLLYRFAQAAFWPATLFSGIQAFEPGVIKGVINRNIRYWLVQDIFAGDGTLSVGYAYPNLTMAERYNAPGSPYWCMKTFLLLALPDTHPYWEAEEEDLPGLKCLHRIPGADMLIQHRGKEVTAYVPAVYGKNLLGHFTEKYGKFAYSTSFAFSVAHSGDLLSETAPDSMLAFVPEGEERVYVRHRSICYQVEGDRIVSQWSPLSGVTVVTEILPVEEGHMRIHRIKSDRKFTVYDCGFAVSLQEEGLNVEMGKGLIEVKSPLHGCRLVSLEGVMEPFLIEAAPNTNLLYRNTRIPALVKIIEPGETLIKTSVETFGECEKRQNLNVSTII</sequence>
<dbReference type="Pfam" id="PF10022">
    <property type="entry name" value="DUF2264"/>
    <property type="match status" value="1"/>
</dbReference>
<dbReference type="Proteomes" id="UP000231092">
    <property type="component" value="Unassembled WGS sequence"/>
</dbReference>
<evidence type="ECO:0000313" key="4">
    <source>
        <dbReference type="Proteomes" id="UP000231092"/>
    </source>
</evidence>
<dbReference type="OrthoDB" id="9813465at2"/>
<dbReference type="AlphaFoldDB" id="A0A2M8Z7Y7"/>
<dbReference type="PANTHER" id="PTHR35339:SF4">
    <property type="entry name" value="LINALOOL DEHYDRATASE_ISOMERASE DOMAIN-CONTAINING PROTEIN"/>
    <property type="match status" value="1"/>
</dbReference>
<feature type="domain" description="DUF2264" evidence="1">
    <location>
        <begin position="5"/>
        <end position="347"/>
    </location>
</feature>
<name>A0A2M8Z7Y7_9FIRM</name>
<protein>
    <recommendedName>
        <fullName evidence="5">DUF2264 domain-containing protein</fullName>
    </recommendedName>
</protein>